<evidence type="ECO:0000256" key="1">
    <source>
        <dbReference type="SAM" id="MobiDB-lite"/>
    </source>
</evidence>
<reference evidence="2" key="1">
    <citation type="submission" date="2021-02" db="EMBL/GenBank/DDBJ databases">
        <authorList>
            <person name="Nowell W R."/>
        </authorList>
    </citation>
    <scope>NUCLEOTIDE SEQUENCE</scope>
</reference>
<comment type="caution">
    <text evidence="2">The sequence shown here is derived from an EMBL/GenBank/DDBJ whole genome shotgun (WGS) entry which is preliminary data.</text>
</comment>
<organism evidence="2 3">
    <name type="scientific">Adineta ricciae</name>
    <name type="common">Rotifer</name>
    <dbReference type="NCBI Taxonomy" id="249248"/>
    <lineage>
        <taxon>Eukaryota</taxon>
        <taxon>Metazoa</taxon>
        <taxon>Spiralia</taxon>
        <taxon>Gnathifera</taxon>
        <taxon>Rotifera</taxon>
        <taxon>Eurotatoria</taxon>
        <taxon>Bdelloidea</taxon>
        <taxon>Adinetida</taxon>
        <taxon>Adinetidae</taxon>
        <taxon>Adineta</taxon>
    </lineage>
</organism>
<feature type="non-terminal residue" evidence="2">
    <location>
        <position position="34"/>
    </location>
</feature>
<dbReference type="Proteomes" id="UP000663852">
    <property type="component" value="Unassembled WGS sequence"/>
</dbReference>
<feature type="region of interest" description="Disordered" evidence="1">
    <location>
        <begin position="1"/>
        <end position="34"/>
    </location>
</feature>
<sequence>MAEREGADRSGQPAEGRRHRTHTAAGAGSRQKPV</sequence>
<dbReference type="EMBL" id="CAJNOJ010003170">
    <property type="protein sequence ID" value="CAF1563224.1"/>
    <property type="molecule type" value="Genomic_DNA"/>
</dbReference>
<evidence type="ECO:0000313" key="3">
    <source>
        <dbReference type="Proteomes" id="UP000663852"/>
    </source>
</evidence>
<dbReference type="AlphaFoldDB" id="A0A815XY29"/>
<protein>
    <submittedName>
        <fullName evidence="2">Uncharacterized protein</fullName>
    </submittedName>
</protein>
<evidence type="ECO:0000313" key="2">
    <source>
        <dbReference type="EMBL" id="CAF1563224.1"/>
    </source>
</evidence>
<proteinExistence type="predicted"/>
<gene>
    <name evidence="2" type="ORF">EDS130_LOCUS46690</name>
</gene>
<name>A0A815XY29_ADIRI</name>
<accession>A0A815XY29</accession>